<dbReference type="Pfam" id="PF11274">
    <property type="entry name" value="DUF3074"/>
    <property type="match status" value="1"/>
</dbReference>
<protein>
    <recommendedName>
        <fullName evidence="1">DUF3074 domain-containing protein</fullName>
    </recommendedName>
</protein>
<dbReference type="InterPro" id="IPR024500">
    <property type="entry name" value="DUF3074"/>
</dbReference>
<gene>
    <name evidence="2" type="ORF">SLS56_002504</name>
</gene>
<dbReference type="PANTHER" id="PTHR40370">
    <property type="entry name" value="EXPRESSED PROTEIN"/>
    <property type="match status" value="1"/>
</dbReference>
<feature type="domain" description="DUF3074" evidence="1">
    <location>
        <begin position="97"/>
        <end position="292"/>
    </location>
</feature>
<comment type="caution">
    <text evidence="2">The sequence shown here is derived from an EMBL/GenBank/DDBJ whole genome shotgun (WGS) entry which is preliminary data.</text>
</comment>
<reference evidence="2 3" key="1">
    <citation type="submission" date="2024-02" db="EMBL/GenBank/DDBJ databases">
        <title>De novo assembly and annotation of 12 fungi associated with fruit tree decline syndrome in Ontario, Canada.</title>
        <authorList>
            <person name="Sulman M."/>
            <person name="Ellouze W."/>
            <person name="Ilyukhin E."/>
        </authorList>
    </citation>
    <scope>NUCLEOTIDE SEQUENCE [LARGE SCALE GENOMIC DNA]</scope>
    <source>
        <strain evidence="2 3">M1-105</strain>
    </source>
</reference>
<proteinExistence type="predicted"/>
<sequence length="302" mass="33132">MSYLTPGRLVRLRVVSSKDLPPHPSLKPTSPDHVDLFDFLKTALDEAVSFADEHVPQTFKKGAVKDSPPAAARVQMFTRDIKPSEQPYMDSKTTEAWVARESVHQDASEQGTASFAEFDAGLRLDHSQHEMEYTPTVFDAHEVADWGELIAAKDGKVPGGYEEVTMKAYEMCHQMPPPLTNRVFPVLIVTAKTGADSFVVAQIPVDLSDFPDGDVLYANGRNKRDADAGLKSKKVTPGVYVSVERVKVSEGGEVKWLMATASDAKGYLPMILQKQGVPGAVLKDVGLFIQWTMDRRSAAPEA</sequence>
<dbReference type="Proteomes" id="UP001521116">
    <property type="component" value="Unassembled WGS sequence"/>
</dbReference>
<dbReference type="PANTHER" id="PTHR40370:SF1">
    <property type="entry name" value="DUF3074 DOMAIN-CONTAINING PROTEIN"/>
    <property type="match status" value="1"/>
</dbReference>
<organism evidence="2 3">
    <name type="scientific">Neofusicoccum ribis</name>
    <dbReference type="NCBI Taxonomy" id="45134"/>
    <lineage>
        <taxon>Eukaryota</taxon>
        <taxon>Fungi</taxon>
        <taxon>Dikarya</taxon>
        <taxon>Ascomycota</taxon>
        <taxon>Pezizomycotina</taxon>
        <taxon>Dothideomycetes</taxon>
        <taxon>Dothideomycetes incertae sedis</taxon>
        <taxon>Botryosphaeriales</taxon>
        <taxon>Botryosphaeriaceae</taxon>
        <taxon>Neofusicoccum</taxon>
    </lineage>
</organism>
<evidence type="ECO:0000313" key="2">
    <source>
        <dbReference type="EMBL" id="KAL1634200.1"/>
    </source>
</evidence>
<dbReference type="SUPFAM" id="SSF55961">
    <property type="entry name" value="Bet v1-like"/>
    <property type="match status" value="1"/>
</dbReference>
<dbReference type="EMBL" id="JAJVDC020000017">
    <property type="protein sequence ID" value="KAL1634200.1"/>
    <property type="molecule type" value="Genomic_DNA"/>
</dbReference>
<name>A0ABR3T3U3_9PEZI</name>
<evidence type="ECO:0000313" key="3">
    <source>
        <dbReference type="Proteomes" id="UP001521116"/>
    </source>
</evidence>
<evidence type="ECO:0000259" key="1">
    <source>
        <dbReference type="Pfam" id="PF11274"/>
    </source>
</evidence>
<accession>A0ABR3T3U3</accession>
<keyword evidence="3" id="KW-1185">Reference proteome</keyword>